<protein>
    <submittedName>
        <fullName evidence="2">Uncharacterized protein</fullName>
    </submittedName>
</protein>
<reference evidence="2 3" key="1">
    <citation type="submission" date="2017-12" db="EMBL/GenBank/DDBJ databases">
        <title>Phylogenetic diversity of female urinary microbiome.</title>
        <authorList>
            <person name="Thomas-White K."/>
            <person name="Wolfe A.J."/>
        </authorList>
    </citation>
    <scope>NUCLEOTIDE SEQUENCE [LARGE SCALE GENOMIC DNA]</scope>
    <source>
        <strain evidence="2 3">UMB0402</strain>
    </source>
</reference>
<dbReference type="RefSeq" id="WP_101634662.1">
    <property type="nucleotide sequence ID" value="NZ_PKKO01000003.1"/>
</dbReference>
<feature type="transmembrane region" description="Helical" evidence="1">
    <location>
        <begin position="219"/>
        <end position="236"/>
    </location>
</feature>
<name>A0A2I1IMU0_9ACTO</name>
<feature type="transmembrane region" description="Helical" evidence="1">
    <location>
        <begin position="51"/>
        <end position="72"/>
    </location>
</feature>
<dbReference type="EMBL" id="PKKO01000003">
    <property type="protein sequence ID" value="PKY72451.1"/>
    <property type="molecule type" value="Genomic_DNA"/>
</dbReference>
<gene>
    <name evidence="2" type="ORF">CYJ19_06320</name>
</gene>
<dbReference type="Proteomes" id="UP000235122">
    <property type="component" value="Unassembled WGS sequence"/>
</dbReference>
<feature type="transmembrane region" description="Helical" evidence="1">
    <location>
        <begin position="127"/>
        <end position="146"/>
    </location>
</feature>
<feature type="transmembrane region" description="Helical" evidence="1">
    <location>
        <begin position="242"/>
        <end position="266"/>
    </location>
</feature>
<keyword evidence="1" id="KW-0472">Membrane</keyword>
<keyword evidence="1" id="KW-1133">Transmembrane helix</keyword>
<sequence length="300" mass="32328">MAGPEYVSEERQRALRRIAVPVGGLIGYFMGDDVGYEPVTEPAVTKSRIRLGLLAFLGIFALGVACQSVYTLRSGDVGALPWFVGALSLTSMDMPLVFGLMIVALSPILCALYGLGPASFFVMCKRLRLAGFFGAFTVYSFGEAIGNHLGMYLLYKKVLAGQIDNSFFDSARSDPVELAADSSMFGSPWPVGAGLTMVVLAVVFYHWMARSTGSSMKPYVVVACCAGLVLAARVIYTGHLLALVFIPVVLVLAFFVFLMDQVAAAYMAENHFTKDVTVGVSFLLTYEMGAIFTLSALITY</sequence>
<keyword evidence="1" id="KW-0812">Transmembrane</keyword>
<dbReference type="AlphaFoldDB" id="A0A2I1IMU0"/>
<evidence type="ECO:0000313" key="3">
    <source>
        <dbReference type="Proteomes" id="UP000235122"/>
    </source>
</evidence>
<feature type="transmembrane region" description="Helical" evidence="1">
    <location>
        <begin position="92"/>
        <end position="115"/>
    </location>
</feature>
<evidence type="ECO:0000256" key="1">
    <source>
        <dbReference type="SAM" id="Phobius"/>
    </source>
</evidence>
<feature type="transmembrane region" description="Helical" evidence="1">
    <location>
        <begin position="278"/>
        <end position="298"/>
    </location>
</feature>
<proteinExistence type="predicted"/>
<organism evidence="2 3">
    <name type="scientific">Winkia neuii</name>
    <dbReference type="NCBI Taxonomy" id="33007"/>
    <lineage>
        <taxon>Bacteria</taxon>
        <taxon>Bacillati</taxon>
        <taxon>Actinomycetota</taxon>
        <taxon>Actinomycetes</taxon>
        <taxon>Actinomycetales</taxon>
        <taxon>Actinomycetaceae</taxon>
        <taxon>Winkia</taxon>
    </lineage>
</organism>
<accession>A0A2I1IMU0</accession>
<feature type="transmembrane region" description="Helical" evidence="1">
    <location>
        <begin position="189"/>
        <end position="207"/>
    </location>
</feature>
<keyword evidence="3" id="KW-1185">Reference proteome</keyword>
<evidence type="ECO:0000313" key="2">
    <source>
        <dbReference type="EMBL" id="PKY72451.1"/>
    </source>
</evidence>
<comment type="caution">
    <text evidence="2">The sequence shown here is derived from an EMBL/GenBank/DDBJ whole genome shotgun (WGS) entry which is preliminary data.</text>
</comment>